<name>M5BVV1_THACB</name>
<dbReference type="Gene3D" id="3.40.50.300">
    <property type="entry name" value="P-loop containing nucleotide triphosphate hydrolases"/>
    <property type="match status" value="2"/>
</dbReference>
<dbReference type="GO" id="GO:0005694">
    <property type="term" value="C:chromosome"/>
    <property type="evidence" value="ECO:0007669"/>
    <property type="project" value="TreeGrafter"/>
</dbReference>
<evidence type="ECO:0000256" key="1">
    <source>
        <dbReference type="ARBA" id="ARBA00005446"/>
    </source>
</evidence>
<dbReference type="PANTHER" id="PTHR13710:SF105">
    <property type="entry name" value="ATP-DEPENDENT DNA HELICASE Q1"/>
    <property type="match status" value="1"/>
</dbReference>
<evidence type="ECO:0000313" key="6">
    <source>
        <dbReference type="EMBL" id="CCO30655.1"/>
    </source>
</evidence>
<dbReference type="HOGENOM" id="CLU_1595682_0_0_1"/>
<dbReference type="InterPro" id="IPR027417">
    <property type="entry name" value="P-loop_NTPase"/>
</dbReference>
<keyword evidence="3" id="KW-0413">Isomerase</keyword>
<accession>M5BVV1</accession>
<comment type="caution">
    <text evidence="6">The sequence shown here is derived from an EMBL/GenBank/DDBJ whole genome shotgun (WGS) entry which is preliminary data.</text>
</comment>
<evidence type="ECO:0000313" key="7">
    <source>
        <dbReference type="Proteomes" id="UP000012065"/>
    </source>
</evidence>
<keyword evidence="6" id="KW-0378">Hydrolase</keyword>
<dbReference type="EC" id="5.6.2.4" evidence="5"/>
<dbReference type="SUPFAM" id="SSF52540">
    <property type="entry name" value="P-loop containing nucleoside triphosphate hydrolases"/>
    <property type="match status" value="1"/>
</dbReference>
<dbReference type="GO" id="GO:0016787">
    <property type="term" value="F:hydrolase activity"/>
    <property type="evidence" value="ECO:0007669"/>
    <property type="project" value="UniProtKB-KW"/>
</dbReference>
<dbReference type="GO" id="GO:0000724">
    <property type="term" value="P:double-strand break repair via homologous recombination"/>
    <property type="evidence" value="ECO:0007669"/>
    <property type="project" value="TreeGrafter"/>
</dbReference>
<protein>
    <recommendedName>
        <fullName evidence="5">DNA 3'-5' helicase</fullName>
        <ecNumber evidence="5">5.6.2.4</ecNumber>
    </recommendedName>
</protein>
<dbReference type="PANTHER" id="PTHR13710">
    <property type="entry name" value="DNA HELICASE RECQ FAMILY MEMBER"/>
    <property type="match status" value="1"/>
</dbReference>
<dbReference type="GO" id="GO:0003677">
    <property type="term" value="F:DNA binding"/>
    <property type="evidence" value="ECO:0007669"/>
    <property type="project" value="UniProtKB-KW"/>
</dbReference>
<reference evidence="6 7" key="1">
    <citation type="journal article" date="2013" name="J. Biotechnol.">
        <title>Establishment and interpretation of the genome sequence of the phytopathogenic fungus Rhizoctonia solani AG1-IB isolate 7/3/14.</title>
        <authorList>
            <person name="Wibberg D.W."/>
            <person name="Jelonek L.J."/>
            <person name="Rupp O.R."/>
            <person name="Hennig M.H."/>
            <person name="Eikmeyer F.E."/>
            <person name="Goesmann A.G."/>
            <person name="Hartmann A.H."/>
            <person name="Borriss R.B."/>
            <person name="Grosch R.G."/>
            <person name="Puehler A.P."/>
            <person name="Schlueter A.S."/>
        </authorList>
    </citation>
    <scope>NUCLEOTIDE SEQUENCE [LARGE SCALE GENOMIC DNA]</scope>
    <source>
        <strain evidence="7">AG1-IB / isolate 7/3/14</strain>
    </source>
</reference>
<comment type="catalytic activity">
    <reaction evidence="4">
        <text>Couples ATP hydrolysis with the unwinding of duplex DNA by translocating in the 3'-5' direction.</text>
        <dbReference type="EC" id="5.6.2.4"/>
    </reaction>
</comment>
<dbReference type="GO" id="GO:0043138">
    <property type="term" value="F:3'-5' DNA helicase activity"/>
    <property type="evidence" value="ECO:0007669"/>
    <property type="project" value="UniProtKB-EC"/>
</dbReference>
<organism evidence="6 7">
    <name type="scientific">Thanatephorus cucumeris (strain AG1-IB / isolate 7/3/14)</name>
    <name type="common">Lettuce bottom rot fungus</name>
    <name type="synonym">Rhizoctonia solani</name>
    <dbReference type="NCBI Taxonomy" id="1108050"/>
    <lineage>
        <taxon>Eukaryota</taxon>
        <taxon>Fungi</taxon>
        <taxon>Dikarya</taxon>
        <taxon>Basidiomycota</taxon>
        <taxon>Agaricomycotina</taxon>
        <taxon>Agaricomycetes</taxon>
        <taxon>Cantharellales</taxon>
        <taxon>Ceratobasidiaceae</taxon>
        <taxon>Rhizoctonia</taxon>
        <taxon>Rhizoctonia solani AG-1</taxon>
    </lineage>
</organism>
<dbReference type="Proteomes" id="UP000012065">
    <property type="component" value="Unassembled WGS sequence"/>
</dbReference>
<dbReference type="EMBL" id="CAOJ01006799">
    <property type="protein sequence ID" value="CCO30655.1"/>
    <property type="molecule type" value="Genomic_DNA"/>
</dbReference>
<comment type="similarity">
    <text evidence="1">Belongs to the helicase family. RecQ subfamily.</text>
</comment>
<gene>
    <name evidence="6" type="ORF">BN14_04685</name>
</gene>
<proteinExistence type="inferred from homology"/>
<evidence type="ECO:0000256" key="5">
    <source>
        <dbReference type="ARBA" id="ARBA00034808"/>
    </source>
</evidence>
<sequence length="167" mass="18215">MKHIVCLNSATTFDYKKLSILRQLFPNVPITALSATCPPKVLKDLLVTLRMRQVTGGNSANASDTVYFSAPLYRKNLHYSVLPKPASAAAAIQVMADYITQNHAGHSGIVYCLSKKDTETVAEGLSSCSKGTIRTGVYHADIGDYEKESLHIRWRNGEVQVVCATIG</sequence>
<keyword evidence="2" id="KW-0238">DNA-binding</keyword>
<dbReference type="GO" id="GO:0009378">
    <property type="term" value="F:four-way junction helicase activity"/>
    <property type="evidence" value="ECO:0007669"/>
    <property type="project" value="TreeGrafter"/>
</dbReference>
<evidence type="ECO:0000256" key="4">
    <source>
        <dbReference type="ARBA" id="ARBA00034617"/>
    </source>
</evidence>
<dbReference type="GO" id="GO:0005737">
    <property type="term" value="C:cytoplasm"/>
    <property type="evidence" value="ECO:0007669"/>
    <property type="project" value="TreeGrafter"/>
</dbReference>
<evidence type="ECO:0000256" key="3">
    <source>
        <dbReference type="ARBA" id="ARBA00023235"/>
    </source>
</evidence>
<evidence type="ECO:0000256" key="2">
    <source>
        <dbReference type="ARBA" id="ARBA00023125"/>
    </source>
</evidence>
<dbReference type="AlphaFoldDB" id="M5BVV1"/>